<evidence type="ECO:0000313" key="3">
    <source>
        <dbReference type="EMBL" id="MBB5867319.1"/>
    </source>
</evidence>
<keyword evidence="2" id="KW-0732">Signal</keyword>
<sequence>MLPLRLRPHLRSRSLRAAAAALVSATTAAALMAVSLQATAAPAPETRTFPQSVTELAAPCERILEGTQWVFDPCIPEGEPLPDDVLAALEEVRNERANCGSPSPSATATTTPTASPSPSASTSASPSPTASPSPSATVKPTPTIIKTIQPTQTIAPPGADRGTAALPTTTATATVAPTLSVPASPTATVSPSASASPSLSPSVSPSATNSPSPSASPCPSGSPTASPTTSPSTSPSSSPSPSASSPTPSPTSSSPAPSGCVVLTGSPLDDAKKDRIDCRDPKKIPDPGGAIVLTATGDSVTSAHHQWGYGTGVCNQTSADARGLTGNHGGFSYAGRYFGLNPNIIDYHNMARTGFGTTEMLGAAAGTRDACTNPWARAVSPVPLAAARIVKAKADGHKAYHVSTGGINNTNWTSVLSQLIKCRALEFAQQTIIPLSSINWAAVGGRAGIVTNGGSCVLRVRNPIPFMADFFHRIGVPRYDGPAQAAGITAGVRATVAAILAAGADKFVWMLYYNINPANIDIGNFAWTMVRAYAPAWIVAFLPPAATPLLVPLIDPMWVGAVTALINAMNAAIIAGIPANAKVRAQAAPAFVAADIQVTAIGGSPHPSAAGQTKLANTLNAAFNAIP</sequence>
<dbReference type="PANTHER" id="PTHR45725">
    <property type="entry name" value="FORMIN HOMOLOGY 2 FAMILY MEMBER"/>
    <property type="match status" value="1"/>
</dbReference>
<dbReference type="PANTHER" id="PTHR45725:SF1">
    <property type="entry name" value="DISHEVELLED ASSOCIATED ACTIVATOR OF MORPHOGENESIS, ISOFORM D"/>
    <property type="match status" value="1"/>
</dbReference>
<feature type="region of interest" description="Disordered" evidence="1">
    <location>
        <begin position="181"/>
        <end position="283"/>
    </location>
</feature>
<feature type="compositionally biased region" description="Low complexity" evidence="1">
    <location>
        <begin position="181"/>
        <end position="258"/>
    </location>
</feature>
<evidence type="ECO:0000256" key="2">
    <source>
        <dbReference type="SAM" id="SignalP"/>
    </source>
</evidence>
<gene>
    <name evidence="3" type="ORF">F4553_000698</name>
</gene>
<keyword evidence="4" id="KW-1185">Reference proteome</keyword>
<feature type="compositionally biased region" description="Basic and acidic residues" evidence="1">
    <location>
        <begin position="269"/>
        <end position="283"/>
    </location>
</feature>
<evidence type="ECO:0000313" key="4">
    <source>
        <dbReference type="Proteomes" id="UP000587527"/>
    </source>
</evidence>
<dbReference type="AlphaFoldDB" id="A0A841BJH2"/>
<feature type="compositionally biased region" description="Low complexity" evidence="1">
    <location>
        <begin position="101"/>
        <end position="142"/>
    </location>
</feature>
<reference evidence="3 4" key="1">
    <citation type="submission" date="2020-08" db="EMBL/GenBank/DDBJ databases">
        <title>Sequencing the genomes of 1000 actinobacteria strains.</title>
        <authorList>
            <person name="Klenk H.-P."/>
        </authorList>
    </citation>
    <scope>NUCLEOTIDE SEQUENCE [LARGE SCALE GENOMIC DNA]</scope>
    <source>
        <strain evidence="3 4">DSM 45362</strain>
    </source>
</reference>
<feature type="signal peptide" evidence="2">
    <location>
        <begin position="1"/>
        <end position="40"/>
    </location>
</feature>
<feature type="region of interest" description="Disordered" evidence="1">
    <location>
        <begin position="96"/>
        <end position="142"/>
    </location>
</feature>
<dbReference type="RefSeq" id="WP_184831903.1">
    <property type="nucleotide sequence ID" value="NZ_JACHMN010000001.1"/>
</dbReference>
<organism evidence="3 4">
    <name type="scientific">Allocatelliglobosispora scoriae</name>
    <dbReference type="NCBI Taxonomy" id="643052"/>
    <lineage>
        <taxon>Bacteria</taxon>
        <taxon>Bacillati</taxon>
        <taxon>Actinomycetota</taxon>
        <taxon>Actinomycetes</taxon>
        <taxon>Micromonosporales</taxon>
        <taxon>Micromonosporaceae</taxon>
        <taxon>Allocatelliglobosispora</taxon>
    </lineage>
</organism>
<comment type="caution">
    <text evidence="3">The sequence shown here is derived from an EMBL/GenBank/DDBJ whole genome shotgun (WGS) entry which is preliminary data.</text>
</comment>
<accession>A0A841BJH2</accession>
<dbReference type="InterPro" id="IPR051425">
    <property type="entry name" value="Formin_Homology"/>
</dbReference>
<dbReference type="Proteomes" id="UP000587527">
    <property type="component" value="Unassembled WGS sequence"/>
</dbReference>
<name>A0A841BJH2_9ACTN</name>
<evidence type="ECO:0000256" key="1">
    <source>
        <dbReference type="SAM" id="MobiDB-lite"/>
    </source>
</evidence>
<proteinExistence type="predicted"/>
<dbReference type="EMBL" id="JACHMN010000001">
    <property type="protein sequence ID" value="MBB5867319.1"/>
    <property type="molecule type" value="Genomic_DNA"/>
</dbReference>
<evidence type="ECO:0008006" key="5">
    <source>
        <dbReference type="Google" id="ProtNLM"/>
    </source>
</evidence>
<protein>
    <recommendedName>
        <fullName evidence="5">SGNH/GDSL hydrolase family protein</fullName>
    </recommendedName>
</protein>
<feature type="chain" id="PRO_5032892302" description="SGNH/GDSL hydrolase family protein" evidence="2">
    <location>
        <begin position="41"/>
        <end position="627"/>
    </location>
</feature>